<feature type="chain" id="PRO_5039217093" evidence="2">
    <location>
        <begin position="23"/>
        <end position="241"/>
    </location>
</feature>
<evidence type="ECO:0000313" key="5">
    <source>
        <dbReference type="Proteomes" id="UP000298154"/>
    </source>
</evidence>
<accession>A0A4R9AUA4</accession>
<dbReference type="EMBL" id="SOHK01000001">
    <property type="protein sequence ID" value="TFD69776.1"/>
    <property type="molecule type" value="Genomic_DNA"/>
</dbReference>
<keyword evidence="2" id="KW-0732">Signal</keyword>
<feature type="signal peptide" evidence="2">
    <location>
        <begin position="1"/>
        <end position="22"/>
    </location>
</feature>
<dbReference type="InterPro" id="IPR012533">
    <property type="entry name" value="YcnI-copper_dom"/>
</dbReference>
<evidence type="ECO:0000256" key="1">
    <source>
        <dbReference type="SAM" id="Phobius"/>
    </source>
</evidence>
<feature type="domain" description="YncI copper-binding" evidence="3">
    <location>
        <begin position="30"/>
        <end position="175"/>
    </location>
</feature>
<dbReference type="Proteomes" id="UP000298154">
    <property type="component" value="Unassembled WGS sequence"/>
</dbReference>
<dbReference type="OrthoDB" id="9810871at2"/>
<keyword evidence="1" id="KW-0472">Membrane</keyword>
<dbReference type="InterPro" id="IPR038507">
    <property type="entry name" value="YcnI-like_sf"/>
</dbReference>
<dbReference type="Gene3D" id="2.60.40.2230">
    <property type="entry name" value="Uncharacterised protein YcnI-like PF07987, DUF1775"/>
    <property type="match status" value="1"/>
</dbReference>
<dbReference type="RefSeq" id="WP_134553632.1">
    <property type="nucleotide sequence ID" value="NZ_SOHK01000001.1"/>
</dbReference>
<reference evidence="4 5" key="1">
    <citation type="submission" date="2019-03" db="EMBL/GenBank/DDBJ databases">
        <title>Genomics of glacier-inhabiting Cryobacterium strains.</title>
        <authorList>
            <person name="Liu Q."/>
            <person name="Xin Y.-H."/>
        </authorList>
    </citation>
    <scope>NUCLEOTIDE SEQUENCE [LARGE SCALE GENOMIC DNA]</scope>
    <source>
        <strain evidence="4 5">Sr36</strain>
    </source>
</reference>
<feature type="transmembrane region" description="Helical" evidence="1">
    <location>
        <begin position="212"/>
        <end position="235"/>
    </location>
</feature>
<proteinExistence type="predicted"/>
<dbReference type="Pfam" id="PF07987">
    <property type="entry name" value="DUF1775"/>
    <property type="match status" value="1"/>
</dbReference>
<keyword evidence="5" id="KW-1185">Reference proteome</keyword>
<keyword evidence="1" id="KW-0812">Transmembrane</keyword>
<keyword evidence="1" id="KW-1133">Transmembrane helix</keyword>
<gene>
    <name evidence="4" type="ORF">E3T47_00065</name>
</gene>
<dbReference type="AlphaFoldDB" id="A0A4R9AUA4"/>
<protein>
    <submittedName>
        <fullName evidence="4">DUF1775 domain-containing protein</fullName>
    </submittedName>
</protein>
<evidence type="ECO:0000256" key="2">
    <source>
        <dbReference type="SAM" id="SignalP"/>
    </source>
</evidence>
<evidence type="ECO:0000259" key="3">
    <source>
        <dbReference type="Pfam" id="PF07987"/>
    </source>
</evidence>
<organism evidence="4 5">
    <name type="scientific">Cryobacterium ruanii</name>
    <dbReference type="NCBI Taxonomy" id="1259197"/>
    <lineage>
        <taxon>Bacteria</taxon>
        <taxon>Bacillati</taxon>
        <taxon>Actinomycetota</taxon>
        <taxon>Actinomycetes</taxon>
        <taxon>Micrococcales</taxon>
        <taxon>Microbacteriaceae</taxon>
        <taxon>Cryobacterium</taxon>
    </lineage>
</organism>
<dbReference type="CDD" id="cd08545">
    <property type="entry name" value="YcnI_like"/>
    <property type="match status" value="1"/>
</dbReference>
<sequence length="241" mass="24291">MKFTTPLIATSALAAGVLLALAAPLAASAHVTVTPDATGAGAYTVLTFSTAHGCEGSATTKMAIDIPENITSVSPTVNPGWTVEKIDVDLATPIDDGHGNEITTRVGQITYAAMTPLPDGFRDTFALGLQLPADAEGETLEFPVLQTCEVGETNWNETTVDGEDEPALPAPFVTVAAATGDAHGHSDGDTDAETVATHDDAADATAASADDALARVLGAGGLVVGAVGIVLAVVARRKTSA</sequence>
<evidence type="ECO:0000313" key="4">
    <source>
        <dbReference type="EMBL" id="TFD69776.1"/>
    </source>
</evidence>
<name>A0A4R9AUA4_9MICO</name>
<comment type="caution">
    <text evidence="4">The sequence shown here is derived from an EMBL/GenBank/DDBJ whole genome shotgun (WGS) entry which is preliminary data.</text>
</comment>